<evidence type="ECO:0000313" key="1">
    <source>
        <dbReference type="EMBL" id="CAA9355873.1"/>
    </source>
</evidence>
<dbReference type="AlphaFoldDB" id="A0A6J4MDR1"/>
<proteinExistence type="predicted"/>
<protein>
    <submittedName>
        <fullName evidence="1">Uncharacterized protein</fullName>
    </submittedName>
</protein>
<feature type="non-terminal residue" evidence="1">
    <location>
        <position position="51"/>
    </location>
</feature>
<reference evidence="1" key="1">
    <citation type="submission" date="2020-02" db="EMBL/GenBank/DDBJ databases">
        <authorList>
            <person name="Meier V. D."/>
        </authorList>
    </citation>
    <scope>NUCLEOTIDE SEQUENCE</scope>
    <source>
        <strain evidence="1">AVDCRST_MAG68</strain>
    </source>
</reference>
<organism evidence="1">
    <name type="scientific">uncultured Gemmatimonadota bacterium</name>
    <dbReference type="NCBI Taxonomy" id="203437"/>
    <lineage>
        <taxon>Bacteria</taxon>
        <taxon>Pseudomonadati</taxon>
        <taxon>Gemmatimonadota</taxon>
        <taxon>environmental samples</taxon>
    </lineage>
</organism>
<sequence>CSRITNAIPSPPSVRPGAVDVANDSVPLCLCVRQLCTNMRHTLCNGSALRC</sequence>
<accession>A0A6J4MDR1</accession>
<dbReference type="EMBL" id="CADCTW010000187">
    <property type="protein sequence ID" value="CAA9355873.1"/>
    <property type="molecule type" value="Genomic_DNA"/>
</dbReference>
<feature type="non-terminal residue" evidence="1">
    <location>
        <position position="1"/>
    </location>
</feature>
<gene>
    <name evidence="1" type="ORF">AVDCRST_MAG68-4419</name>
</gene>
<name>A0A6J4MDR1_9BACT</name>